<dbReference type="EMBL" id="BAAACP010000010">
    <property type="protein sequence ID" value="GAA0864449.1"/>
    <property type="molecule type" value="Genomic_DNA"/>
</dbReference>
<dbReference type="Proteomes" id="UP001400965">
    <property type="component" value="Unassembled WGS sequence"/>
</dbReference>
<name>A0ABP3XJZ8_9FIRM</name>
<keyword evidence="1" id="KW-1133">Transmembrane helix</keyword>
<evidence type="ECO:0000313" key="2">
    <source>
        <dbReference type="EMBL" id="GAA0864449.1"/>
    </source>
</evidence>
<feature type="transmembrane region" description="Helical" evidence="1">
    <location>
        <begin position="12"/>
        <end position="31"/>
    </location>
</feature>
<evidence type="ECO:0000256" key="1">
    <source>
        <dbReference type="SAM" id="Phobius"/>
    </source>
</evidence>
<organism evidence="2 3">
    <name type="scientific">Paraclostridium tenue</name>
    <dbReference type="NCBI Taxonomy" id="1737"/>
    <lineage>
        <taxon>Bacteria</taxon>
        <taxon>Bacillati</taxon>
        <taxon>Bacillota</taxon>
        <taxon>Clostridia</taxon>
        <taxon>Peptostreptococcales</taxon>
        <taxon>Peptostreptococcaceae</taxon>
        <taxon>Paraclostridium</taxon>
    </lineage>
</organism>
<keyword evidence="1" id="KW-0812">Transmembrane</keyword>
<keyword evidence="1" id="KW-0472">Membrane</keyword>
<accession>A0ABP3XJZ8</accession>
<evidence type="ECO:0000313" key="3">
    <source>
        <dbReference type="Proteomes" id="UP001400965"/>
    </source>
</evidence>
<dbReference type="RefSeq" id="WP_346045120.1">
    <property type="nucleotide sequence ID" value="NZ_BAAACP010000010.1"/>
</dbReference>
<gene>
    <name evidence="2" type="ORF">GCM10008917_17940</name>
</gene>
<protein>
    <submittedName>
        <fullName evidence="2">Uncharacterized protein</fullName>
    </submittedName>
</protein>
<sequence length="142" mass="16727">MKIKKIDKWKINIVIIILLIFANTILIYKPLKKKEERLLNQVKVINILQEEKLKDNEHNENKKDLIINIENYFKDVSLVQYIKSSNDKTSTNIELNVTGDKNLISEKLKNIDDLNKNTFLQEMKINRIDENNIDCNLGINMN</sequence>
<proteinExistence type="predicted"/>
<keyword evidence="3" id="KW-1185">Reference proteome</keyword>
<reference evidence="3" key="1">
    <citation type="journal article" date="2019" name="Int. J. Syst. Evol. Microbiol.">
        <title>The Global Catalogue of Microorganisms (GCM) 10K type strain sequencing project: providing services to taxonomists for standard genome sequencing and annotation.</title>
        <authorList>
            <consortium name="The Broad Institute Genomics Platform"/>
            <consortium name="The Broad Institute Genome Sequencing Center for Infectious Disease"/>
            <person name="Wu L."/>
            <person name="Ma J."/>
        </authorList>
    </citation>
    <scope>NUCLEOTIDE SEQUENCE [LARGE SCALE GENOMIC DNA]</scope>
    <source>
        <strain evidence="3">JCM 6486</strain>
    </source>
</reference>
<comment type="caution">
    <text evidence="2">The sequence shown here is derived from an EMBL/GenBank/DDBJ whole genome shotgun (WGS) entry which is preliminary data.</text>
</comment>